<sequence length="164" mass="16725">MTDDTTEPITGRTERTGGEHPTPRTEPAGDDHPTRPYEAAPETSGVPFTPSSPENPTVPLTPPAAEASASSSPAPGAMRAEAPAAPPVPPAGPRIRWAGIIWGLVFAAIAGGLLAVLGDPDRRAAATDWWSQLTPGGFALVFVVALGALLLIGGLAALARRAAR</sequence>
<keyword evidence="2" id="KW-0472">Membrane</keyword>
<dbReference type="AlphaFoldDB" id="A0AAU7W4T9"/>
<name>A0AAU7W4T9_9MICO</name>
<reference evidence="3" key="1">
    <citation type="submission" date="2024-05" db="EMBL/GenBank/DDBJ databases">
        <authorList>
            <person name="Yu L."/>
        </authorList>
    </citation>
    <scope>NUCLEOTIDE SEQUENCE</scope>
    <source>
        <strain evidence="3">G08B096</strain>
    </source>
</reference>
<keyword evidence="2" id="KW-1133">Transmembrane helix</keyword>
<feature type="transmembrane region" description="Helical" evidence="2">
    <location>
        <begin position="137"/>
        <end position="159"/>
    </location>
</feature>
<dbReference type="RefSeq" id="WP_350347890.1">
    <property type="nucleotide sequence ID" value="NZ_CP158374.1"/>
</dbReference>
<feature type="transmembrane region" description="Helical" evidence="2">
    <location>
        <begin position="97"/>
        <end position="117"/>
    </location>
</feature>
<feature type="region of interest" description="Disordered" evidence="1">
    <location>
        <begin position="1"/>
        <end position="90"/>
    </location>
</feature>
<evidence type="ECO:0000256" key="2">
    <source>
        <dbReference type="SAM" id="Phobius"/>
    </source>
</evidence>
<protein>
    <submittedName>
        <fullName evidence="3">Uncharacterized protein</fullName>
    </submittedName>
</protein>
<keyword evidence="2" id="KW-0812">Transmembrane</keyword>
<accession>A0AAU7W4T9</accession>
<feature type="compositionally biased region" description="Low complexity" evidence="1">
    <location>
        <begin position="63"/>
        <end position="83"/>
    </location>
</feature>
<evidence type="ECO:0000313" key="3">
    <source>
        <dbReference type="EMBL" id="XBX81868.1"/>
    </source>
</evidence>
<feature type="compositionally biased region" description="Basic and acidic residues" evidence="1">
    <location>
        <begin position="12"/>
        <end position="35"/>
    </location>
</feature>
<evidence type="ECO:0000256" key="1">
    <source>
        <dbReference type="SAM" id="MobiDB-lite"/>
    </source>
</evidence>
<dbReference type="EMBL" id="CP158374">
    <property type="protein sequence ID" value="XBX81868.1"/>
    <property type="molecule type" value="Genomic_DNA"/>
</dbReference>
<proteinExistence type="predicted"/>
<gene>
    <name evidence="3" type="ORF">ABIQ69_14785</name>
</gene>
<organism evidence="3">
    <name type="scientific">Agromyces sp. G08B096</name>
    <dbReference type="NCBI Taxonomy" id="3156399"/>
    <lineage>
        <taxon>Bacteria</taxon>
        <taxon>Bacillati</taxon>
        <taxon>Actinomycetota</taxon>
        <taxon>Actinomycetes</taxon>
        <taxon>Micrococcales</taxon>
        <taxon>Microbacteriaceae</taxon>
        <taxon>Agromyces</taxon>
    </lineage>
</organism>